<feature type="region of interest" description="Disordered" evidence="1">
    <location>
        <begin position="161"/>
        <end position="232"/>
    </location>
</feature>
<proteinExistence type="predicted"/>
<feature type="region of interest" description="Disordered" evidence="1">
    <location>
        <begin position="1"/>
        <end position="31"/>
    </location>
</feature>
<dbReference type="InterPro" id="IPR021136">
    <property type="entry name" value="Flagellar_hook_control-like_C"/>
</dbReference>
<feature type="compositionally biased region" description="Basic and acidic residues" evidence="1">
    <location>
        <begin position="194"/>
        <end position="209"/>
    </location>
</feature>
<keyword evidence="3" id="KW-0966">Cell projection</keyword>
<evidence type="ECO:0000313" key="3">
    <source>
        <dbReference type="EMBL" id="AGS52600.1"/>
    </source>
</evidence>
<dbReference type="Gene3D" id="3.30.750.140">
    <property type="match status" value="1"/>
</dbReference>
<keyword evidence="3" id="KW-0969">Cilium</keyword>
<feature type="compositionally biased region" description="Basic and acidic residues" evidence="1">
    <location>
        <begin position="216"/>
        <end position="232"/>
    </location>
</feature>
<reference evidence="3" key="1">
    <citation type="submission" date="2012-03" db="EMBL/GenBank/DDBJ databases">
        <title>Functional metagenomics reveals considerable lignocellulase gene clusters in the gut microbiome of a wood-feeding higher termite.</title>
        <authorList>
            <person name="Liu N."/>
        </authorList>
    </citation>
    <scope>NUCLEOTIDE SEQUENCE</scope>
</reference>
<evidence type="ECO:0000256" key="1">
    <source>
        <dbReference type="SAM" id="MobiDB-lite"/>
    </source>
</evidence>
<protein>
    <submittedName>
        <fullName evidence="3">Flagellar hook-length control protein FliK</fullName>
    </submittedName>
</protein>
<dbReference type="AlphaFoldDB" id="A0A806KIC9"/>
<keyword evidence="3" id="KW-0282">Flagellum</keyword>
<feature type="domain" description="Flagellar hook-length control protein-like C-terminal" evidence="2">
    <location>
        <begin position="330"/>
        <end position="390"/>
    </location>
</feature>
<dbReference type="CDD" id="cd17470">
    <property type="entry name" value="T3SS_Flik_C"/>
    <property type="match status" value="1"/>
</dbReference>
<accession>A0A806KIC9</accession>
<name>A0A806KIC9_9BACT</name>
<sequence length="423" mass="46508">MIAITAYTEPQPVPQPVSEPQEIHEPEQDSPEEFARLLAGMLQKEETSEMPEMPDLAFDEIMDFEAEFDVLAANSTNVLDNSEGFDVKKAISNLEPLKVDMSKLEDASISLEEMELEKDVLVNVVKDKPKEKAANDGETRPKVDLFLGAKEKPVVAETAASAAKSVSLENSEKPAASETLGKKERPSGENALSKGERVEALVRDNRAEMENAISRNKGENEKASRLDEVRGRNRRDRVPVEVRDMRTAEASRAFTAVEASAARVSGEAPVREITLDLRLPDFNGNSVGQSNAQTAWEAKAGSALENMLARELHQSFNGDIVRHASIALRDGGAGTIKLNLYPESLGKVKIHLEMAENKVTGRIFVESTEALNAFRKEIDALEQAFKDAGFFGRGFKLITYHGRERGTEGTGRFLYSADDCITL</sequence>
<evidence type="ECO:0000259" key="2">
    <source>
        <dbReference type="Pfam" id="PF02120"/>
    </source>
</evidence>
<dbReference type="Pfam" id="PF02120">
    <property type="entry name" value="Flg_hook"/>
    <property type="match status" value="1"/>
</dbReference>
<organism evidence="3">
    <name type="scientific">uncultured bacterium contig00042</name>
    <dbReference type="NCBI Taxonomy" id="1181529"/>
    <lineage>
        <taxon>Bacteria</taxon>
        <taxon>environmental samples</taxon>
    </lineage>
</organism>
<dbReference type="EMBL" id="JQ844202">
    <property type="protein sequence ID" value="AGS52600.1"/>
    <property type="molecule type" value="Genomic_DNA"/>
</dbReference>
<dbReference type="InterPro" id="IPR038610">
    <property type="entry name" value="FliK-like_C_sf"/>
</dbReference>